<dbReference type="SUPFAM" id="SSF69593">
    <property type="entry name" value="Glycerol-3-phosphate (1)-acyltransferase"/>
    <property type="match status" value="1"/>
</dbReference>
<evidence type="ECO:0000259" key="3">
    <source>
        <dbReference type="SMART" id="SM00563"/>
    </source>
</evidence>
<evidence type="ECO:0000256" key="1">
    <source>
        <dbReference type="ARBA" id="ARBA00022679"/>
    </source>
</evidence>
<dbReference type="Proteomes" id="UP000708338">
    <property type="component" value="Unassembled WGS sequence"/>
</dbReference>
<dbReference type="GO" id="GO:0003841">
    <property type="term" value="F:1-acylglycerol-3-phosphate O-acyltransferase activity"/>
    <property type="evidence" value="ECO:0007669"/>
    <property type="project" value="TreeGrafter"/>
</dbReference>
<dbReference type="RefSeq" id="WP_117450656.1">
    <property type="nucleotide sequence ID" value="NZ_CABJDD010000002.1"/>
</dbReference>
<evidence type="ECO:0000256" key="2">
    <source>
        <dbReference type="ARBA" id="ARBA00023315"/>
    </source>
</evidence>
<dbReference type="SMART" id="SM00563">
    <property type="entry name" value="PlsC"/>
    <property type="match status" value="1"/>
</dbReference>
<keyword evidence="1" id="KW-0808">Transferase</keyword>
<evidence type="ECO:0000313" key="4">
    <source>
        <dbReference type="EMBL" id="MBT9808737.1"/>
    </source>
</evidence>
<sequence>MQKNERIINTYEKAEFGSACEIPFSPVIKKELTEVPLVKQIFECMESIPIDRNDTRQSLGVISEVAERVKKKENCLIFPEGTRSRQGNRLLDFKSGCFKAAVKAKCPIVPVALLDSYKPFDESSIKPATVQVHILDPISYEEYCGWKTPEIAAVVKKRIEKTIMEAEPVDKLLE</sequence>
<dbReference type="CDD" id="cd07989">
    <property type="entry name" value="LPLAT_AGPAT-like"/>
    <property type="match status" value="1"/>
</dbReference>
<organism evidence="4 5">
    <name type="scientific">Enterocloster citroniae</name>
    <dbReference type="NCBI Taxonomy" id="358743"/>
    <lineage>
        <taxon>Bacteria</taxon>
        <taxon>Bacillati</taxon>
        <taxon>Bacillota</taxon>
        <taxon>Clostridia</taxon>
        <taxon>Lachnospirales</taxon>
        <taxon>Lachnospiraceae</taxon>
        <taxon>Enterocloster</taxon>
    </lineage>
</organism>
<evidence type="ECO:0000313" key="5">
    <source>
        <dbReference type="Proteomes" id="UP000708338"/>
    </source>
</evidence>
<dbReference type="PANTHER" id="PTHR10434:SF11">
    <property type="entry name" value="1-ACYL-SN-GLYCEROL-3-PHOSPHATE ACYLTRANSFERASE"/>
    <property type="match status" value="1"/>
</dbReference>
<dbReference type="Pfam" id="PF01553">
    <property type="entry name" value="Acyltransferase"/>
    <property type="match status" value="1"/>
</dbReference>
<keyword evidence="2" id="KW-0012">Acyltransferase</keyword>
<dbReference type="PANTHER" id="PTHR10434">
    <property type="entry name" value="1-ACYL-SN-GLYCEROL-3-PHOSPHATE ACYLTRANSFERASE"/>
    <property type="match status" value="1"/>
</dbReference>
<dbReference type="EMBL" id="WQPS01000004">
    <property type="protein sequence ID" value="MBT9808737.1"/>
    <property type="molecule type" value="Genomic_DNA"/>
</dbReference>
<dbReference type="AlphaFoldDB" id="A0AA41K501"/>
<proteinExistence type="predicted"/>
<protein>
    <recommendedName>
        <fullName evidence="3">Phospholipid/glycerol acyltransferase domain-containing protein</fullName>
    </recommendedName>
</protein>
<feature type="domain" description="Phospholipid/glycerol acyltransferase" evidence="3">
    <location>
        <begin position="16"/>
        <end position="116"/>
    </location>
</feature>
<comment type="caution">
    <text evidence="4">The sequence shown here is derived from an EMBL/GenBank/DDBJ whole genome shotgun (WGS) entry which is preliminary data.</text>
</comment>
<accession>A0AA41K501</accession>
<dbReference type="InterPro" id="IPR002123">
    <property type="entry name" value="Plipid/glycerol_acylTrfase"/>
</dbReference>
<reference evidence="4" key="1">
    <citation type="journal article" date="2021" name="Gut Microbes">
        <title>A synthetic consortium of 100 gut commensals modulates the composition and function in a colon model of the microbiome of elderly subjects.</title>
        <authorList>
            <person name="Perez M."/>
            <person name="Ntemiri A."/>
            <person name="Tan H."/>
            <person name="Harris H.M.B."/>
            <person name="Roager H.M."/>
            <person name="Ribiere C."/>
            <person name="O'Toole P.W."/>
        </authorList>
    </citation>
    <scope>NUCLEOTIDE SEQUENCE</scope>
    <source>
        <strain evidence="4">MCC335</strain>
    </source>
</reference>
<dbReference type="GO" id="GO:0006654">
    <property type="term" value="P:phosphatidic acid biosynthetic process"/>
    <property type="evidence" value="ECO:0007669"/>
    <property type="project" value="TreeGrafter"/>
</dbReference>
<name>A0AA41K501_9FIRM</name>
<gene>
    <name evidence="4" type="ORF">GPL26_03655</name>
</gene>